<dbReference type="Gene3D" id="3.40.250.10">
    <property type="entry name" value="Rhodanese-like domain"/>
    <property type="match status" value="1"/>
</dbReference>
<protein>
    <recommendedName>
        <fullName evidence="1">Rhodanese domain-containing protein</fullName>
    </recommendedName>
</protein>
<name>A0ABM6RQJ1_9FIRM</name>
<evidence type="ECO:0000259" key="1">
    <source>
        <dbReference type="PROSITE" id="PS50206"/>
    </source>
</evidence>
<dbReference type="InterPro" id="IPR036873">
    <property type="entry name" value="Rhodanese-like_dom_sf"/>
</dbReference>
<keyword evidence="3" id="KW-1185">Reference proteome</keyword>
<dbReference type="EMBL" id="CP019454">
    <property type="protein sequence ID" value="AUW93614.1"/>
    <property type="molecule type" value="Genomic_DNA"/>
</dbReference>
<reference evidence="2 3" key="1">
    <citation type="journal article" date="2019" name="Sci. Rep.">
        <title>Sulfobacillus thermotolerans: new insights into resistance and metabolic capacities of acidophilic chemolithotrophs.</title>
        <authorList>
            <person name="Panyushkina A.E."/>
            <person name="Babenko V.V."/>
            <person name="Nikitina A.S."/>
            <person name="Selezneva O.V."/>
            <person name="Tsaplina I.A."/>
            <person name="Letarova M.A."/>
            <person name="Kostryukova E.S."/>
            <person name="Letarov A.V."/>
        </authorList>
    </citation>
    <scope>NUCLEOTIDE SEQUENCE [LARGE SCALE GENOMIC DNA]</scope>
    <source>
        <strain evidence="2 3">Kr1</strain>
    </source>
</reference>
<gene>
    <name evidence="2" type="ORF">BXT84_06375</name>
</gene>
<dbReference type="PANTHER" id="PTHR43031:SF1">
    <property type="entry name" value="PYRIDINE NUCLEOTIDE-DISULPHIDE OXIDOREDUCTASE"/>
    <property type="match status" value="1"/>
</dbReference>
<dbReference type="SMART" id="SM00450">
    <property type="entry name" value="RHOD"/>
    <property type="match status" value="1"/>
</dbReference>
<dbReference type="CDD" id="cd00158">
    <property type="entry name" value="RHOD"/>
    <property type="match status" value="1"/>
</dbReference>
<dbReference type="Pfam" id="PF00581">
    <property type="entry name" value="Rhodanese"/>
    <property type="match status" value="1"/>
</dbReference>
<accession>A0ABM6RQJ1</accession>
<dbReference type="InterPro" id="IPR001763">
    <property type="entry name" value="Rhodanese-like_dom"/>
</dbReference>
<dbReference type="InterPro" id="IPR050229">
    <property type="entry name" value="GlpE_sulfurtransferase"/>
</dbReference>
<dbReference type="PROSITE" id="PS50206">
    <property type="entry name" value="RHODANESE_3"/>
    <property type="match status" value="1"/>
</dbReference>
<organism evidence="2 3">
    <name type="scientific">Sulfobacillus thermotolerans</name>
    <dbReference type="NCBI Taxonomy" id="338644"/>
    <lineage>
        <taxon>Bacteria</taxon>
        <taxon>Bacillati</taxon>
        <taxon>Bacillota</taxon>
        <taxon>Clostridia</taxon>
        <taxon>Eubacteriales</taxon>
        <taxon>Clostridiales Family XVII. Incertae Sedis</taxon>
        <taxon>Sulfobacillus</taxon>
    </lineage>
</organism>
<dbReference type="SUPFAM" id="SSF52821">
    <property type="entry name" value="Rhodanese/Cell cycle control phosphatase"/>
    <property type="match status" value="1"/>
</dbReference>
<dbReference type="Proteomes" id="UP000325292">
    <property type="component" value="Chromosome"/>
</dbReference>
<proteinExistence type="predicted"/>
<dbReference type="PANTHER" id="PTHR43031">
    <property type="entry name" value="FAD-DEPENDENT OXIDOREDUCTASE"/>
    <property type="match status" value="1"/>
</dbReference>
<feature type="domain" description="Rhodanese" evidence="1">
    <location>
        <begin position="26"/>
        <end position="114"/>
    </location>
</feature>
<evidence type="ECO:0000313" key="3">
    <source>
        <dbReference type="Proteomes" id="UP000325292"/>
    </source>
</evidence>
<sequence>MNLLNLFRHPPQLRDLTPQDLDNFIHAQDPVVIDVRTPTEYQAGHLPKAVLAPLGTTLQHITHVDHERPVVLICKTGHRSQAAAWELLAEGFTHVYHLKGGMDHWKKYEKSQQR</sequence>
<evidence type="ECO:0000313" key="2">
    <source>
        <dbReference type="EMBL" id="AUW93614.1"/>
    </source>
</evidence>